<accession>A0A161Y5C9</accession>
<feature type="compositionally biased region" description="Low complexity" evidence="2">
    <location>
        <begin position="66"/>
        <end position="89"/>
    </location>
</feature>
<proteinExistence type="predicted"/>
<evidence type="ECO:0000313" key="4">
    <source>
        <dbReference type="Proteomes" id="UP000076584"/>
    </source>
</evidence>
<comment type="caution">
    <text evidence="3">The sequence shown here is derived from an EMBL/GenBank/DDBJ whole genome shotgun (WGS) entry which is preliminary data.</text>
</comment>
<name>A0A161Y5C9_COLIC</name>
<dbReference type="EMBL" id="LFIW01000828">
    <property type="protein sequence ID" value="KZL84652.1"/>
    <property type="molecule type" value="Genomic_DNA"/>
</dbReference>
<reference evidence="3 4" key="1">
    <citation type="submission" date="2015-06" db="EMBL/GenBank/DDBJ databases">
        <title>Survival trade-offs in plant roots during colonization by closely related pathogenic and mutualistic fungi.</title>
        <authorList>
            <person name="Hacquard S."/>
            <person name="Kracher B."/>
            <person name="Hiruma K."/>
            <person name="Weinman A."/>
            <person name="Muench P."/>
            <person name="Garrido Oter R."/>
            <person name="Ver Loren van Themaat E."/>
            <person name="Dallerey J.-F."/>
            <person name="Damm U."/>
            <person name="Henrissat B."/>
            <person name="Lespinet O."/>
            <person name="Thon M."/>
            <person name="Kemen E."/>
            <person name="McHardy A.C."/>
            <person name="Schulze-Lefert P."/>
            <person name="O'Connell R.J."/>
        </authorList>
    </citation>
    <scope>NUCLEOTIDE SEQUENCE [LARGE SCALE GENOMIC DNA]</scope>
    <source>
        <strain evidence="3 4">MAFF 238704</strain>
    </source>
</reference>
<feature type="coiled-coil region" evidence="1">
    <location>
        <begin position="155"/>
        <end position="186"/>
    </location>
</feature>
<evidence type="ECO:0000256" key="1">
    <source>
        <dbReference type="SAM" id="Coils"/>
    </source>
</evidence>
<evidence type="ECO:0000256" key="2">
    <source>
        <dbReference type="SAM" id="MobiDB-lite"/>
    </source>
</evidence>
<organism evidence="3 4">
    <name type="scientific">Colletotrichum incanum</name>
    <name type="common">Soybean anthracnose fungus</name>
    <dbReference type="NCBI Taxonomy" id="1573173"/>
    <lineage>
        <taxon>Eukaryota</taxon>
        <taxon>Fungi</taxon>
        <taxon>Dikarya</taxon>
        <taxon>Ascomycota</taxon>
        <taxon>Pezizomycotina</taxon>
        <taxon>Sordariomycetes</taxon>
        <taxon>Hypocreomycetidae</taxon>
        <taxon>Glomerellales</taxon>
        <taxon>Glomerellaceae</taxon>
        <taxon>Colletotrichum</taxon>
        <taxon>Colletotrichum spaethianum species complex</taxon>
    </lineage>
</organism>
<dbReference type="Proteomes" id="UP000076584">
    <property type="component" value="Unassembled WGS sequence"/>
</dbReference>
<gene>
    <name evidence="3" type="ORF">CI238_11452</name>
</gene>
<keyword evidence="4" id="KW-1185">Reference proteome</keyword>
<feature type="region of interest" description="Disordered" evidence="2">
    <location>
        <begin position="1"/>
        <end position="128"/>
    </location>
</feature>
<dbReference type="OrthoDB" id="3211582at2759"/>
<feature type="compositionally biased region" description="Basic and acidic residues" evidence="2">
    <location>
        <begin position="7"/>
        <end position="17"/>
    </location>
</feature>
<evidence type="ECO:0000313" key="3">
    <source>
        <dbReference type="EMBL" id="KZL84652.1"/>
    </source>
</evidence>
<sequence>MPFFGGGRREPSPEPVREPTPPPPEPRRHGLFGSRRDPSPEPVHHQPVAEPAPRKHGLFGSRRDSSPTPTTRTSATSRSSLSSTTYHTSPDGHHNGTGTGGGVFRRSTDASSGRRGILHKFGGAGGAVEMDPSIVQARERVMSAEAAEKEADRALLAARESVAAARAEVRRLEEEAREEARRAKIKQYHAREVSKRGKALGRHGD</sequence>
<protein>
    <submittedName>
        <fullName evidence="3">Uncharacterized protein</fullName>
    </submittedName>
</protein>
<dbReference type="AlphaFoldDB" id="A0A161Y5C9"/>
<feature type="compositionally biased region" description="Basic and acidic residues" evidence="2">
    <location>
        <begin position="34"/>
        <end position="44"/>
    </location>
</feature>
<keyword evidence="1" id="KW-0175">Coiled coil</keyword>